<dbReference type="EMBL" id="FRAP01000007">
    <property type="protein sequence ID" value="SHK49232.1"/>
    <property type="molecule type" value="Genomic_DNA"/>
</dbReference>
<dbReference type="Proteomes" id="UP000184363">
    <property type="component" value="Unassembled WGS sequence"/>
</dbReference>
<dbReference type="AlphaFoldDB" id="A0A1M6SWX4"/>
<sequence>MISFRAHIVSIAAVFLALAVGLLLGSGGVSSRLLDAVTNRNASLQDQLTAVTAERDALAAAARSADEFAERVGPAAIRGILQGQRVLLVTAAGADAGDITALTELVGQAGATITGTVALTEAVGDPARGDQLRELASRLLPPGAQLPAAADTGSIVGGLIGGTLLGPGADTNGASSVLSGLAAAGFVSPGDVPAPADLVLVVTGGALTGVDAGDAAAVVARFAAQMDRLGRGTVLVGRTGTADATGVVGVARADPNITRGVSTVDDVQTGTGRVSTVLALREQLDERAGRYGMAATATDGAAPKA</sequence>
<evidence type="ECO:0000313" key="1">
    <source>
        <dbReference type="EMBL" id="SHK49232.1"/>
    </source>
</evidence>
<dbReference type="OrthoDB" id="4350157at2"/>
<evidence type="ECO:0000313" key="2">
    <source>
        <dbReference type="Proteomes" id="UP000184363"/>
    </source>
</evidence>
<dbReference type="GO" id="GO:0055070">
    <property type="term" value="P:copper ion homeostasis"/>
    <property type="evidence" value="ECO:0007669"/>
    <property type="project" value="InterPro"/>
</dbReference>
<organism evidence="1 2">
    <name type="scientific">Pseudonocardia thermophila</name>
    <dbReference type="NCBI Taxonomy" id="1848"/>
    <lineage>
        <taxon>Bacteria</taxon>
        <taxon>Bacillati</taxon>
        <taxon>Actinomycetota</taxon>
        <taxon>Actinomycetes</taxon>
        <taxon>Pseudonocardiales</taxon>
        <taxon>Pseudonocardiaceae</taxon>
        <taxon>Pseudonocardia</taxon>
    </lineage>
</organism>
<name>A0A1M6SWX4_PSETH</name>
<gene>
    <name evidence="1" type="ORF">SAMN05443637_1079</name>
</gene>
<proteinExistence type="predicted"/>
<protein>
    <submittedName>
        <fullName evidence="1">Copper transport outer membrane protein, MctB</fullName>
    </submittedName>
</protein>
<accession>A0A1M6SWX4</accession>
<dbReference type="GO" id="GO:0016020">
    <property type="term" value="C:membrane"/>
    <property type="evidence" value="ECO:0007669"/>
    <property type="project" value="InterPro"/>
</dbReference>
<dbReference type="Pfam" id="PF11382">
    <property type="entry name" value="MctB"/>
    <property type="match status" value="1"/>
</dbReference>
<keyword evidence="2" id="KW-1185">Reference proteome</keyword>
<dbReference type="RefSeq" id="WP_073456888.1">
    <property type="nucleotide sequence ID" value="NZ_FRAP01000007.1"/>
</dbReference>
<reference evidence="1 2" key="1">
    <citation type="submission" date="2016-11" db="EMBL/GenBank/DDBJ databases">
        <authorList>
            <person name="Jaros S."/>
            <person name="Januszkiewicz K."/>
            <person name="Wedrychowicz H."/>
        </authorList>
    </citation>
    <scope>NUCLEOTIDE SEQUENCE [LARGE SCALE GENOMIC DNA]</scope>
    <source>
        <strain evidence="1 2">DSM 43832</strain>
    </source>
</reference>
<dbReference type="STRING" id="1848.SAMN05443637_1079"/>
<dbReference type="InterPro" id="IPR021522">
    <property type="entry name" value="MctB"/>
</dbReference>